<evidence type="ECO:0000313" key="1">
    <source>
        <dbReference type="EMBL" id="SDE19402.1"/>
    </source>
</evidence>
<dbReference type="InterPro" id="IPR058522">
    <property type="entry name" value="DUF8209"/>
</dbReference>
<organism evidence="1 2">
    <name type="scientific">Paracidovorax valerianellae</name>
    <dbReference type="NCBI Taxonomy" id="187868"/>
    <lineage>
        <taxon>Bacteria</taxon>
        <taxon>Pseudomonadati</taxon>
        <taxon>Pseudomonadota</taxon>
        <taxon>Betaproteobacteria</taxon>
        <taxon>Burkholderiales</taxon>
        <taxon>Comamonadaceae</taxon>
        <taxon>Paracidovorax</taxon>
    </lineage>
</organism>
<evidence type="ECO:0000313" key="2">
    <source>
        <dbReference type="Proteomes" id="UP000198781"/>
    </source>
</evidence>
<accession>A0A1G7AXG1</accession>
<dbReference type="Pfam" id="PF26636">
    <property type="entry name" value="DUF8209"/>
    <property type="match status" value="1"/>
</dbReference>
<name>A0A1G7AXG1_9BURK</name>
<dbReference type="AlphaFoldDB" id="A0A1G7AXG1"/>
<keyword evidence="2" id="KW-1185">Reference proteome</keyword>
<reference evidence="1 2" key="1">
    <citation type="submission" date="2016-10" db="EMBL/GenBank/DDBJ databases">
        <authorList>
            <person name="de Groot N.N."/>
        </authorList>
    </citation>
    <scope>NUCLEOTIDE SEQUENCE [LARGE SCALE GENOMIC DNA]</scope>
    <source>
        <strain evidence="1 2">DSM 16619</strain>
    </source>
</reference>
<dbReference type="NCBIfam" id="NF045926">
    <property type="entry name" value="STM2901_fam"/>
    <property type="match status" value="1"/>
</dbReference>
<dbReference type="Proteomes" id="UP000198781">
    <property type="component" value="Unassembled WGS sequence"/>
</dbReference>
<dbReference type="STRING" id="187868.SAMN05192589_11393"/>
<dbReference type="OrthoDB" id="8815988at2"/>
<proteinExistence type="predicted"/>
<dbReference type="EMBL" id="FMZC01000013">
    <property type="protein sequence ID" value="SDE19402.1"/>
    <property type="molecule type" value="Genomic_DNA"/>
</dbReference>
<gene>
    <name evidence="1" type="ORF">SAMN05192589_11393</name>
</gene>
<protein>
    <submittedName>
        <fullName evidence="1">Uncharacterized protein</fullName>
    </submittedName>
</protein>
<dbReference type="InterPro" id="IPR058064">
    <property type="entry name" value="STM2901-like"/>
</dbReference>
<sequence>MVNRYSFGIHEQLEPQELFFLVFVDTAAKHFGVEDIAALGAVVAGYPLLPTRTKFNGATRGTSIASVVARKALPFKLKYQILPTVTLKSMASLKILFVRNIGAFVGRTIPVIGVFMLAYDAYRISTESVRAYNALVKEEDRMF</sequence>
<dbReference type="RefSeq" id="WP_092745188.1">
    <property type="nucleotide sequence ID" value="NZ_FMZC01000013.1"/>
</dbReference>